<protein>
    <recommendedName>
        <fullName evidence="6">Protein kinase domain-containing protein</fullName>
    </recommendedName>
</protein>
<reference evidence="7 8" key="1">
    <citation type="submission" date="2024-04" db="EMBL/GenBank/DDBJ databases">
        <title>Tritrichomonas musculus Genome.</title>
        <authorList>
            <person name="Alves-Ferreira E."/>
            <person name="Grigg M."/>
            <person name="Lorenzi H."/>
            <person name="Galac M."/>
        </authorList>
    </citation>
    <scope>NUCLEOTIDE SEQUENCE [LARGE SCALE GENOMIC DNA]</scope>
    <source>
        <strain evidence="7 8">EAF2021</strain>
    </source>
</reference>
<dbReference type="InterPro" id="IPR011009">
    <property type="entry name" value="Kinase-like_dom_sf"/>
</dbReference>
<dbReference type="PROSITE" id="PS00108">
    <property type="entry name" value="PROTEIN_KINASE_ST"/>
    <property type="match status" value="1"/>
</dbReference>
<dbReference type="Gene3D" id="1.10.510.10">
    <property type="entry name" value="Transferase(Phosphotransferase) domain 1"/>
    <property type="match status" value="1"/>
</dbReference>
<dbReference type="PANTHER" id="PTHR23257:SF958">
    <property type="entry name" value="SERINE_THREONINE-PROTEIN KINASE WNK4"/>
    <property type="match status" value="1"/>
</dbReference>
<keyword evidence="3 4" id="KW-0067">ATP-binding</keyword>
<dbReference type="InterPro" id="IPR000719">
    <property type="entry name" value="Prot_kinase_dom"/>
</dbReference>
<accession>A0ABR2KL98</accession>
<feature type="compositionally biased region" description="Low complexity" evidence="5">
    <location>
        <begin position="767"/>
        <end position="782"/>
    </location>
</feature>
<evidence type="ECO:0000256" key="4">
    <source>
        <dbReference type="PROSITE-ProRule" id="PRU10141"/>
    </source>
</evidence>
<dbReference type="EMBL" id="JAPFFF010000004">
    <property type="protein sequence ID" value="KAK8891915.1"/>
    <property type="molecule type" value="Genomic_DNA"/>
</dbReference>
<dbReference type="InterPro" id="IPR017441">
    <property type="entry name" value="Protein_kinase_ATP_BS"/>
</dbReference>
<dbReference type="InterPro" id="IPR008271">
    <property type="entry name" value="Ser/Thr_kinase_AS"/>
</dbReference>
<organism evidence="7 8">
    <name type="scientific">Tritrichomonas musculus</name>
    <dbReference type="NCBI Taxonomy" id="1915356"/>
    <lineage>
        <taxon>Eukaryota</taxon>
        <taxon>Metamonada</taxon>
        <taxon>Parabasalia</taxon>
        <taxon>Tritrichomonadida</taxon>
        <taxon>Tritrichomonadidae</taxon>
        <taxon>Tritrichomonas</taxon>
    </lineage>
</organism>
<gene>
    <name evidence="7" type="ORF">M9Y10_029137</name>
</gene>
<dbReference type="SMART" id="SM00220">
    <property type="entry name" value="S_TKc"/>
    <property type="match status" value="1"/>
</dbReference>
<dbReference type="Pfam" id="PF07714">
    <property type="entry name" value="PK_Tyr_Ser-Thr"/>
    <property type="match status" value="1"/>
</dbReference>
<feature type="domain" description="Protein kinase" evidence="6">
    <location>
        <begin position="35"/>
        <end position="331"/>
    </location>
</feature>
<keyword evidence="1" id="KW-0808">Transferase</keyword>
<proteinExistence type="predicted"/>
<keyword evidence="1" id="KW-0723">Serine/threonine-protein kinase</keyword>
<comment type="caution">
    <text evidence="7">The sequence shown here is derived from an EMBL/GenBank/DDBJ whole genome shotgun (WGS) entry which is preliminary data.</text>
</comment>
<evidence type="ECO:0000256" key="2">
    <source>
        <dbReference type="ARBA" id="ARBA00022741"/>
    </source>
</evidence>
<keyword evidence="2 4" id="KW-0547">Nucleotide-binding</keyword>
<dbReference type="InterPro" id="IPR050167">
    <property type="entry name" value="Ser_Thr_protein_kinase"/>
</dbReference>
<evidence type="ECO:0000256" key="5">
    <source>
        <dbReference type="SAM" id="MobiDB-lite"/>
    </source>
</evidence>
<dbReference type="PROSITE" id="PS50011">
    <property type="entry name" value="PROTEIN_KINASE_DOM"/>
    <property type="match status" value="1"/>
</dbReference>
<sequence>MKPNLKKKIAEANAVFMISKLVERYPEYVRDISDFQFDRVIGKGGFGQVWLGHDLRTGKFCAIKELQAEKLTPHGVTSFLREINTMVKLRNERFILPFVGYTIDAPYSLITEYEPNGTLYDYTHKTRRKASLTNTHLTINAMCIAYGMMKMHDKSIVHRDLKCLNILMDHNYLPMICDFGTSRALLENSAHKMTPYIGTVTHMAPEILFMRPPPNYRKKENPDSKSGSPQKKDLRDMIDFTKVPLFETYGLSCDVYSYGMILYEMSQNQIPFGVSKEHIVSCIQKNTKPAIKRQTPKCLVETIYSCINHNPSKRPSFEELYNKFKTGQIYFLETNVKTVAKFAEELEKLGPRNLPPPPQNPTVDIPSILQRLNRQHAKLKKQVEEMQENEENTSDKEKKKSRSESENASENNNNVNDDEDEVSMNILSDTSNALFMSTLGTFSEKLFNSNSKLISAKFFKFYKVISKHIKGGTSPNYLVAIIDCLTEIAKKDPVVLDHLDKLRFFSFLPVNPEKIILKSLLNLVWEIFNNKPSLVDHSMFRTLGLLLLNNEEQEETLSLFKVYSMKFDEVDDPYKIFDFLISYASCFVESKCGPDYINIFVYMLTNHSEFRSMRLRRLMNIFAAMCSSHNRFVALEATKAFANFYEPSLSEPMSTASITIHTEMIIETSTPSAIDSNSRSSFYQTSDHNSITSDLSSNSNKESSFSSLKNALYESQRKDVSLSNLFQVHGNLNNNNNNNNNNMSPRDLGILLGDNESAPAASRNQASSSQKMISSSTESATSSKKESNSNDNSNLFSIVKVPYKAIIRNLMDKQLSRPTLSILKRVNHFPSSRTLFRLLMKNLPQSSGIVFKFVSENSENAIIAARYTRWMQSPTTISMKIFMLIFLHKDALNVLLSDDKGIRLVSSYFTSVLATAKSTEILAAACSIVKRLPINQSFLNALTDVGFFKNLSFIVSKYSDDSLLVQSCLSFLGAVSKIGYSPDFIYFAEPLVKILSLKNEATKFAIIVIADLSRHKELALTFNKMKLANYFSQLLNSGYKPFAAAFLKNVEKFSKEENKE</sequence>
<feature type="region of interest" description="Disordered" evidence="5">
    <location>
        <begin position="378"/>
        <end position="421"/>
    </location>
</feature>
<evidence type="ECO:0000313" key="8">
    <source>
        <dbReference type="Proteomes" id="UP001470230"/>
    </source>
</evidence>
<dbReference type="InterPro" id="IPR001245">
    <property type="entry name" value="Ser-Thr/Tyr_kinase_cat_dom"/>
</dbReference>
<dbReference type="PANTHER" id="PTHR23257">
    <property type="entry name" value="SERINE-THREONINE PROTEIN KINASE"/>
    <property type="match status" value="1"/>
</dbReference>
<name>A0ABR2KL98_9EUKA</name>
<dbReference type="Pfam" id="PF00069">
    <property type="entry name" value="Pkinase"/>
    <property type="match status" value="1"/>
</dbReference>
<feature type="region of interest" description="Disordered" evidence="5">
    <location>
        <begin position="211"/>
        <end position="232"/>
    </location>
</feature>
<keyword evidence="8" id="KW-1185">Reference proteome</keyword>
<evidence type="ECO:0000259" key="6">
    <source>
        <dbReference type="PROSITE" id="PS50011"/>
    </source>
</evidence>
<keyword evidence="1" id="KW-0418">Kinase</keyword>
<dbReference type="SUPFAM" id="SSF56112">
    <property type="entry name" value="Protein kinase-like (PK-like)"/>
    <property type="match status" value="1"/>
</dbReference>
<dbReference type="Proteomes" id="UP001470230">
    <property type="component" value="Unassembled WGS sequence"/>
</dbReference>
<feature type="binding site" evidence="4">
    <location>
        <position position="64"/>
    </location>
    <ligand>
        <name>ATP</name>
        <dbReference type="ChEBI" id="CHEBI:30616"/>
    </ligand>
</feature>
<evidence type="ECO:0000313" key="7">
    <source>
        <dbReference type="EMBL" id="KAK8891915.1"/>
    </source>
</evidence>
<feature type="region of interest" description="Disordered" evidence="5">
    <location>
        <begin position="671"/>
        <end position="700"/>
    </location>
</feature>
<dbReference type="PROSITE" id="PS00107">
    <property type="entry name" value="PROTEIN_KINASE_ATP"/>
    <property type="match status" value="1"/>
</dbReference>
<evidence type="ECO:0000256" key="3">
    <source>
        <dbReference type="ARBA" id="ARBA00022840"/>
    </source>
</evidence>
<feature type="region of interest" description="Disordered" evidence="5">
    <location>
        <begin position="732"/>
        <end position="791"/>
    </location>
</feature>
<feature type="compositionally biased region" description="Basic and acidic residues" evidence="5">
    <location>
        <begin position="393"/>
        <end position="405"/>
    </location>
</feature>
<feature type="compositionally biased region" description="Low complexity" evidence="5">
    <location>
        <begin position="732"/>
        <end position="742"/>
    </location>
</feature>
<feature type="compositionally biased region" description="Low complexity" evidence="5">
    <location>
        <begin position="406"/>
        <end position="415"/>
    </location>
</feature>
<evidence type="ECO:0000256" key="1">
    <source>
        <dbReference type="ARBA" id="ARBA00022527"/>
    </source>
</evidence>
<feature type="compositionally biased region" description="Polar residues" evidence="5">
    <location>
        <begin position="671"/>
        <end position="692"/>
    </location>
</feature>